<organism evidence="2 3">
    <name type="scientific">Mycoplasma leachii (strain DSM 21131 / NCTC 10133 / N29 / PG50)</name>
    <dbReference type="NCBI Taxonomy" id="880447"/>
    <lineage>
        <taxon>Bacteria</taxon>
        <taxon>Bacillati</taxon>
        <taxon>Mycoplasmatota</taxon>
        <taxon>Mollicutes</taxon>
        <taxon>Mycoplasmataceae</taxon>
        <taxon>Mycoplasma</taxon>
    </lineage>
</organism>
<dbReference type="KEGG" id="mlc:MSB_A0561"/>
<evidence type="ECO:0000259" key="1">
    <source>
        <dbReference type="PROSITE" id="PS50206"/>
    </source>
</evidence>
<reference evidence="2 3" key="2">
    <citation type="journal article" date="2012" name="J. Bacteriol.">
        <title>Complete Genome Sequences of Mycoplasma leachii Strain PG50T and the Pathogenic Mycoplasma mycoides subsp. mycoides Small Colony Biotype Strain Gladysdale.</title>
        <authorList>
            <person name="Wise K.S."/>
            <person name="Calcutt M.J."/>
            <person name="Foecking M.F."/>
            <person name="Madupu R."/>
            <person name="Deboy R.T."/>
            <person name="Roske K."/>
            <person name="Hvinden M.L."/>
            <person name="Martin T.R."/>
            <person name="Durkin A.S."/>
            <person name="Glass J.I."/>
            <person name="Methe B.A."/>
        </authorList>
    </citation>
    <scope>NUCLEOTIDE SEQUENCE [LARGE SCALE GENOMIC DNA]</scope>
    <source>
        <strain evidence="3">DSM 21131 / NCTC 10133 / N29 / PG50</strain>
    </source>
</reference>
<dbReference type="Gene3D" id="3.40.250.10">
    <property type="entry name" value="Rhodanese-like domain"/>
    <property type="match status" value="1"/>
</dbReference>
<evidence type="ECO:0000313" key="2">
    <source>
        <dbReference type="EMBL" id="ADR24092.1"/>
    </source>
</evidence>
<dbReference type="EMBL" id="CP002108">
    <property type="protein sequence ID" value="ADR24092.1"/>
    <property type="molecule type" value="Genomic_DNA"/>
</dbReference>
<dbReference type="AlphaFoldDB" id="E4PUG6"/>
<evidence type="ECO:0000313" key="3">
    <source>
        <dbReference type="Proteomes" id="UP000008712"/>
    </source>
</evidence>
<dbReference type="PROSITE" id="PS50206">
    <property type="entry name" value="RHODANESE_3"/>
    <property type="match status" value="1"/>
</dbReference>
<dbReference type="eggNOG" id="COG0607">
    <property type="taxonomic scope" value="Bacteria"/>
</dbReference>
<protein>
    <recommendedName>
        <fullName evidence="1">Rhodanese domain-containing protein</fullName>
    </recommendedName>
</protein>
<name>E4PUG6_MYCLG</name>
<gene>
    <name evidence="2" type="ordered locus">MSB_A0561</name>
</gene>
<dbReference type="HOGENOM" id="CLU_2247057_0_0_14"/>
<dbReference type="OrthoDB" id="9808735at2"/>
<keyword evidence="3" id="KW-1185">Reference proteome</keyword>
<reference evidence="3" key="1">
    <citation type="submission" date="2010-07" db="EMBL/GenBank/DDBJ databases">
        <title>Genome sequence of Mycoplasma leachii PG50 MU clone A8.</title>
        <authorList>
            <person name="Wise K."/>
            <person name="Calcutt M.J."/>
            <person name="Foecking M.F."/>
            <person name="Madupu R."/>
            <person name="DeBoy R.T."/>
            <person name="Roske K."/>
            <person name="Martin T.R."/>
            <person name="Hvinden M.L."/>
            <person name="Durkin A.S."/>
            <person name="Glass J."/>
            <person name="Methe B.A."/>
        </authorList>
    </citation>
    <scope>NUCLEOTIDE SEQUENCE [LARGE SCALE GENOMIC DNA]</scope>
    <source>
        <strain evidence="3">DSM 21131 / NCTC 10133 / N29 / PG50</strain>
    </source>
</reference>
<dbReference type="SUPFAM" id="SSF52821">
    <property type="entry name" value="Rhodanese/Cell cycle control phosphatase"/>
    <property type="match status" value="1"/>
</dbReference>
<dbReference type="CDD" id="cd00158">
    <property type="entry name" value="RHOD"/>
    <property type="match status" value="1"/>
</dbReference>
<proteinExistence type="predicted"/>
<sequence length="105" mass="12540">MLLRVLSNTVWIHLVLFIVPRVFKSCFLSSSNCFLSSYNEIPKYRPVYIHCRTSRSSYKSIKMLEKLGFNNLINIQGSFLQLSYYEYFNDKTTNRKKILTDYNFE</sequence>
<accession>E4PUG6</accession>
<dbReference type="Proteomes" id="UP000008712">
    <property type="component" value="Chromosome"/>
</dbReference>
<dbReference type="RefSeq" id="WP_013447844.1">
    <property type="nucleotide sequence ID" value="NC_014751.1"/>
</dbReference>
<dbReference type="InterPro" id="IPR001763">
    <property type="entry name" value="Rhodanese-like_dom"/>
</dbReference>
<dbReference type="InterPro" id="IPR036873">
    <property type="entry name" value="Rhodanese-like_dom_sf"/>
</dbReference>
<feature type="domain" description="Rhodanese" evidence="1">
    <location>
        <begin position="34"/>
        <end position="87"/>
    </location>
</feature>